<dbReference type="AlphaFoldDB" id="A0A0W0FKQ9"/>
<evidence type="ECO:0008006" key="4">
    <source>
        <dbReference type="Google" id="ProtNLM"/>
    </source>
</evidence>
<dbReference type="InterPro" id="IPR011009">
    <property type="entry name" value="Kinase-like_dom_sf"/>
</dbReference>
<evidence type="ECO:0000256" key="1">
    <source>
        <dbReference type="SAM" id="Coils"/>
    </source>
</evidence>
<feature type="coiled-coil region" evidence="1">
    <location>
        <begin position="30"/>
        <end position="61"/>
    </location>
</feature>
<evidence type="ECO:0000313" key="2">
    <source>
        <dbReference type="EMBL" id="KTB36891.1"/>
    </source>
</evidence>
<protein>
    <recommendedName>
        <fullName evidence="4">Protein kinase domain-containing protein</fullName>
    </recommendedName>
</protein>
<gene>
    <name evidence="2" type="ORF">WG66_10551</name>
</gene>
<keyword evidence="1" id="KW-0175">Coiled coil</keyword>
<reference evidence="2 3" key="1">
    <citation type="submission" date="2015-12" db="EMBL/GenBank/DDBJ databases">
        <title>Draft genome sequence of Moniliophthora roreri, the causal agent of frosty pod rot of cacao.</title>
        <authorList>
            <person name="Aime M.C."/>
            <person name="Diaz-Valderrama J.R."/>
            <person name="Kijpornyongpan T."/>
            <person name="Phillips-Mora W."/>
        </authorList>
    </citation>
    <scope>NUCLEOTIDE SEQUENCE [LARGE SCALE GENOMIC DNA]</scope>
    <source>
        <strain evidence="2 3">MCA 2952</strain>
    </source>
</reference>
<dbReference type="Gene3D" id="1.10.510.10">
    <property type="entry name" value="Transferase(Phosphotransferase) domain 1"/>
    <property type="match status" value="1"/>
</dbReference>
<dbReference type="SUPFAM" id="SSF56112">
    <property type="entry name" value="Protein kinase-like (PK-like)"/>
    <property type="match status" value="1"/>
</dbReference>
<dbReference type="EMBL" id="LATX01001879">
    <property type="protein sequence ID" value="KTB36891.1"/>
    <property type="molecule type" value="Genomic_DNA"/>
</dbReference>
<dbReference type="eggNOG" id="ENOG502SAAM">
    <property type="taxonomic scope" value="Eukaryota"/>
</dbReference>
<dbReference type="Proteomes" id="UP000054988">
    <property type="component" value="Unassembled WGS sequence"/>
</dbReference>
<proteinExistence type="predicted"/>
<accession>A0A0W0FKQ9</accession>
<evidence type="ECO:0000313" key="3">
    <source>
        <dbReference type="Proteomes" id="UP000054988"/>
    </source>
</evidence>
<organism evidence="2 3">
    <name type="scientific">Moniliophthora roreri</name>
    <name type="common">Frosty pod rot fungus</name>
    <name type="synonym">Monilia roreri</name>
    <dbReference type="NCBI Taxonomy" id="221103"/>
    <lineage>
        <taxon>Eukaryota</taxon>
        <taxon>Fungi</taxon>
        <taxon>Dikarya</taxon>
        <taxon>Basidiomycota</taxon>
        <taxon>Agaricomycotina</taxon>
        <taxon>Agaricomycetes</taxon>
        <taxon>Agaricomycetidae</taxon>
        <taxon>Agaricales</taxon>
        <taxon>Marasmiineae</taxon>
        <taxon>Marasmiaceae</taxon>
        <taxon>Moniliophthora</taxon>
    </lineage>
</organism>
<comment type="caution">
    <text evidence="2">The sequence shown here is derived from an EMBL/GenBank/DDBJ whole genome shotgun (WGS) entry which is preliminary data.</text>
</comment>
<name>A0A0W0FKQ9_MONRR</name>
<sequence>MTQAKLWCIDITGSPSVVNRRIFSVAFIPAQNLESLRDAIRKELKHKAKEIVEDLGKEEESPVVLDLWRLDPSLARGDARFNQETTTTYSDLKDSATLLKTDFAGNLGDIYLDLPDEECLHLLVSLSGSEVAKGPIDFLISELLDIKQGEARQRSADWRDSLGDSTFESRPDVIAKRQRGEDPFQEIPLAILHPVFDSFLYDLHNDDLDIPHLLYPLTREFSSSFPKFKSSFNSNEAKTTFISSLEDLLDCKCITRTTEGAAFDGIPLIDDVYPSLIFHRQLVVAGDIMSQVQKVYRKCVRLAVYDSIRRRVALPCFVLVIAGSYISVFGAGNPSFPVVERLMGFELCTKMPSDPGTSIERLARLFTCLRRALKSLKEYYTALPIVIPRLSKRYHPFRNRFLTANGEKVVFEYHSLAILGKLIWLAELPDGTIVVVKFTRSYGAPAHQLLASAGLAPQLYYADNNEGTNGNHYWCMIVMEYIPDAVRLDQFQGTRFDSLRIAEDLQHAVELLHRDGFVFGDLRSTNILVRVSRNQNKVLKFYLVDFDWSGKVGEARYPVGISFTGKIKWPDGAEFEEERRFIFARSDGELKNWGTGKHISCIRRNVQFVLSSNSTLLPFSRLRSYILEYRRP</sequence>